<dbReference type="OrthoDB" id="5868068at2759"/>
<feature type="transmembrane region" description="Helical" evidence="5">
    <location>
        <begin position="162"/>
        <end position="189"/>
    </location>
</feature>
<evidence type="ECO:0000313" key="9">
    <source>
        <dbReference type="Proteomes" id="UP000746747"/>
    </source>
</evidence>
<keyword evidence="3 5" id="KW-1133">Transmembrane helix</keyword>
<dbReference type="CDD" id="cd00637">
    <property type="entry name" value="7tm_classA_rhodopsin-like"/>
    <property type="match status" value="1"/>
</dbReference>
<feature type="chain" id="PRO_5035289675" description="G-protein coupled receptors family 1 profile domain-containing protein" evidence="6">
    <location>
        <begin position="21"/>
        <end position="396"/>
    </location>
</feature>
<dbReference type="Gene3D" id="1.20.1070.10">
    <property type="entry name" value="Rhodopsin 7-helix transmembrane proteins"/>
    <property type="match status" value="1"/>
</dbReference>
<feature type="transmembrane region" description="Helical" evidence="5">
    <location>
        <begin position="44"/>
        <end position="65"/>
    </location>
</feature>
<dbReference type="EMBL" id="CAKAEH010001773">
    <property type="protein sequence ID" value="CAG9539346.1"/>
    <property type="molecule type" value="Genomic_DNA"/>
</dbReference>
<dbReference type="PROSITE" id="PS50262">
    <property type="entry name" value="G_PROTEIN_RECEP_F1_2"/>
    <property type="match status" value="1"/>
</dbReference>
<dbReference type="PANTHER" id="PTHR22718:SF25">
    <property type="entry name" value="G-PROTEIN COUPLED RECEPTORS FAMILY 1 PROFILE DOMAIN-CONTAINING PROTEIN"/>
    <property type="match status" value="1"/>
</dbReference>
<keyword evidence="6" id="KW-0732">Signal</keyword>
<dbReference type="AlphaFoldDB" id="A0A8J2MB34"/>
<keyword evidence="2 5" id="KW-0812">Transmembrane</keyword>
<feature type="transmembrane region" description="Helical" evidence="5">
    <location>
        <begin position="128"/>
        <end position="150"/>
    </location>
</feature>
<evidence type="ECO:0000256" key="6">
    <source>
        <dbReference type="SAM" id="SignalP"/>
    </source>
</evidence>
<evidence type="ECO:0000256" key="5">
    <source>
        <dbReference type="SAM" id="Phobius"/>
    </source>
</evidence>
<evidence type="ECO:0000256" key="2">
    <source>
        <dbReference type="ARBA" id="ARBA00022692"/>
    </source>
</evidence>
<feature type="signal peptide" evidence="6">
    <location>
        <begin position="1"/>
        <end position="20"/>
    </location>
</feature>
<dbReference type="InterPro" id="IPR017452">
    <property type="entry name" value="GPCR_Rhodpsn_7TM"/>
</dbReference>
<feature type="domain" description="G-protein coupled receptors family 1 profile" evidence="7">
    <location>
        <begin position="57"/>
        <end position="338"/>
    </location>
</feature>
<keyword evidence="4 5" id="KW-0472">Membrane</keyword>
<gene>
    <name evidence="8" type="ORF">CJOHNSTONI_LOCUS8953</name>
</gene>
<organism evidence="8 9">
    <name type="scientific">Cercopithifilaria johnstoni</name>
    <dbReference type="NCBI Taxonomy" id="2874296"/>
    <lineage>
        <taxon>Eukaryota</taxon>
        <taxon>Metazoa</taxon>
        <taxon>Ecdysozoa</taxon>
        <taxon>Nematoda</taxon>
        <taxon>Chromadorea</taxon>
        <taxon>Rhabditida</taxon>
        <taxon>Spirurina</taxon>
        <taxon>Spiruromorpha</taxon>
        <taxon>Filarioidea</taxon>
        <taxon>Onchocercidae</taxon>
        <taxon>Cercopithifilaria</taxon>
    </lineage>
</organism>
<proteinExistence type="predicted"/>
<protein>
    <recommendedName>
        <fullName evidence="7">G-protein coupled receptors family 1 profile domain-containing protein</fullName>
    </recommendedName>
</protein>
<feature type="transmembrane region" description="Helical" evidence="5">
    <location>
        <begin position="347"/>
        <end position="367"/>
    </location>
</feature>
<name>A0A8J2MB34_9BILA</name>
<evidence type="ECO:0000259" key="7">
    <source>
        <dbReference type="PROSITE" id="PS50262"/>
    </source>
</evidence>
<evidence type="ECO:0000313" key="8">
    <source>
        <dbReference type="EMBL" id="CAG9539346.1"/>
    </source>
</evidence>
<evidence type="ECO:0000256" key="3">
    <source>
        <dbReference type="ARBA" id="ARBA00022989"/>
    </source>
</evidence>
<dbReference type="GO" id="GO:0016020">
    <property type="term" value="C:membrane"/>
    <property type="evidence" value="ECO:0007669"/>
    <property type="project" value="UniProtKB-SubCell"/>
</dbReference>
<evidence type="ECO:0000256" key="4">
    <source>
        <dbReference type="ARBA" id="ARBA00023136"/>
    </source>
</evidence>
<sequence>MVIRSCSIIILLLILPLLTCHHDKHEDEPNLIGEYYTGLKYLSIILFSLFLLYGIVGNTLMVVVFCTRHENSHYHTFILIVSQLIICNFLSFSSQFALVLPELLLRNSLNVQERTWTINHIFASVKTFAFYSTLHFTFLLTLNRFIILIVPKYNNLFKSTNLYWLLLFVWLTVFATSFTDFYFCSRAFYVEDLYWTLHCSKQSTESGKIFLSFFNAWSIFLPAVMFIMYIIIFHNIRRKRRIASDIIRTQLKLKKEYLDVTWTNGENGQKMTETVDGGYERSVLIQAALTCGVIEIRTLINFLPLIAATMFGEKAVILLNIFLNCYVILSHGILPTVYFIYNKQARNIVIVCWSHTVFLTYVVRCFWKYNNGSCTLLSGQSLQSCIHCDHITTNHL</sequence>
<comment type="caution">
    <text evidence="8">The sequence shown here is derived from an EMBL/GenBank/DDBJ whole genome shotgun (WGS) entry which is preliminary data.</text>
</comment>
<reference evidence="8" key="1">
    <citation type="submission" date="2021-09" db="EMBL/GenBank/DDBJ databases">
        <authorList>
            <consortium name="Pathogen Informatics"/>
        </authorList>
    </citation>
    <scope>NUCLEOTIDE SEQUENCE</scope>
</reference>
<keyword evidence="9" id="KW-1185">Reference proteome</keyword>
<evidence type="ECO:0000256" key="1">
    <source>
        <dbReference type="ARBA" id="ARBA00004370"/>
    </source>
</evidence>
<dbReference type="Proteomes" id="UP000746747">
    <property type="component" value="Unassembled WGS sequence"/>
</dbReference>
<feature type="transmembrane region" description="Helical" evidence="5">
    <location>
        <begin position="317"/>
        <end position="341"/>
    </location>
</feature>
<dbReference type="PANTHER" id="PTHR22718">
    <property type="entry name" value="SERPENTINE RECEPTOR, CLASS X"/>
    <property type="match status" value="1"/>
</dbReference>
<feature type="transmembrane region" description="Helical" evidence="5">
    <location>
        <begin position="209"/>
        <end position="232"/>
    </location>
</feature>
<feature type="transmembrane region" description="Helical" evidence="5">
    <location>
        <begin position="77"/>
        <end position="100"/>
    </location>
</feature>
<comment type="subcellular location">
    <subcellularLocation>
        <location evidence="1">Membrane</location>
    </subcellularLocation>
</comment>
<dbReference type="SUPFAM" id="SSF81321">
    <property type="entry name" value="Family A G protein-coupled receptor-like"/>
    <property type="match status" value="1"/>
</dbReference>
<accession>A0A8J2MB34</accession>